<keyword evidence="2" id="KW-0732">Signal</keyword>
<feature type="chain" id="PRO_5013586048" evidence="2">
    <location>
        <begin position="23"/>
        <end position="158"/>
    </location>
</feature>
<evidence type="ECO:0000313" key="3">
    <source>
        <dbReference type="EMBL" id="PIA14741.1"/>
    </source>
</evidence>
<evidence type="ECO:0000256" key="1">
    <source>
        <dbReference type="SAM" id="MobiDB-lite"/>
    </source>
</evidence>
<evidence type="ECO:0000313" key="4">
    <source>
        <dbReference type="Proteomes" id="UP000242474"/>
    </source>
</evidence>
<organism evidence="3 4">
    <name type="scientific">Coemansia reversa (strain ATCC 12441 / NRRL 1564)</name>
    <dbReference type="NCBI Taxonomy" id="763665"/>
    <lineage>
        <taxon>Eukaryota</taxon>
        <taxon>Fungi</taxon>
        <taxon>Fungi incertae sedis</taxon>
        <taxon>Zoopagomycota</taxon>
        <taxon>Kickxellomycotina</taxon>
        <taxon>Kickxellomycetes</taxon>
        <taxon>Kickxellales</taxon>
        <taxon>Kickxellaceae</taxon>
        <taxon>Coemansia</taxon>
    </lineage>
</organism>
<evidence type="ECO:0000256" key="2">
    <source>
        <dbReference type="SAM" id="SignalP"/>
    </source>
</evidence>
<feature type="signal peptide" evidence="2">
    <location>
        <begin position="1"/>
        <end position="22"/>
    </location>
</feature>
<dbReference type="AlphaFoldDB" id="A0A2G5B6W8"/>
<accession>A0A2G5B6W8</accession>
<feature type="region of interest" description="Disordered" evidence="1">
    <location>
        <begin position="104"/>
        <end position="133"/>
    </location>
</feature>
<sequence>MYKTKVVTLSAVIAALSSYGMGEDLLDVAGTVTDTKSFVSEISANWVSVFYKGNMVLQSLYFMGNSDEYDSATSLYGTTALPAEYPPTWAAGYLSRAQQTVDDGDVDLSESDSDNTGSDNEESSTDDQGTSNAHSDITNFSAAVFGTAFMLATLSSFI</sequence>
<gene>
    <name evidence="3" type="ORF">COEREDRAFT_82497</name>
</gene>
<proteinExistence type="predicted"/>
<keyword evidence="4" id="KW-1185">Reference proteome</keyword>
<protein>
    <submittedName>
        <fullName evidence="3">Uncharacterized protein</fullName>
    </submittedName>
</protein>
<reference evidence="3 4" key="1">
    <citation type="journal article" date="2015" name="Genome Biol. Evol.">
        <title>Phylogenomic analyses indicate that early fungi evolved digesting cell walls of algal ancestors of land plants.</title>
        <authorList>
            <person name="Chang Y."/>
            <person name="Wang S."/>
            <person name="Sekimoto S."/>
            <person name="Aerts A.L."/>
            <person name="Choi C."/>
            <person name="Clum A."/>
            <person name="LaButti K.M."/>
            <person name="Lindquist E.A."/>
            <person name="Yee Ngan C."/>
            <person name="Ohm R.A."/>
            <person name="Salamov A.A."/>
            <person name="Grigoriev I.V."/>
            <person name="Spatafora J.W."/>
            <person name="Berbee M.L."/>
        </authorList>
    </citation>
    <scope>NUCLEOTIDE SEQUENCE [LARGE SCALE GENOMIC DNA]</scope>
    <source>
        <strain evidence="3 4">NRRL 1564</strain>
    </source>
</reference>
<dbReference type="Proteomes" id="UP000242474">
    <property type="component" value="Unassembled WGS sequence"/>
</dbReference>
<name>A0A2G5B6W8_COERN</name>
<feature type="compositionally biased region" description="Acidic residues" evidence="1">
    <location>
        <begin position="104"/>
        <end position="125"/>
    </location>
</feature>
<dbReference type="OrthoDB" id="5589248at2759"/>
<dbReference type="EMBL" id="KZ303513">
    <property type="protein sequence ID" value="PIA14741.1"/>
    <property type="molecule type" value="Genomic_DNA"/>
</dbReference>